<dbReference type="PANTHER" id="PTHR43734:SF1">
    <property type="entry name" value="PHYTOENE DESATURASE"/>
    <property type="match status" value="1"/>
</dbReference>
<reference evidence="2 3" key="1">
    <citation type="journal article" date="2021" name="Sci. Rep.">
        <title>The genome of the diatom Chaetoceros tenuissimus carries an ancient integrated fragment of an extant virus.</title>
        <authorList>
            <person name="Hongo Y."/>
            <person name="Kimura K."/>
            <person name="Takaki Y."/>
            <person name="Yoshida Y."/>
            <person name="Baba S."/>
            <person name="Kobayashi G."/>
            <person name="Nagasaki K."/>
            <person name="Hano T."/>
            <person name="Tomaru Y."/>
        </authorList>
    </citation>
    <scope>NUCLEOTIDE SEQUENCE [LARGE SCALE GENOMIC DNA]</scope>
    <source>
        <strain evidence="2 3">NIES-3715</strain>
    </source>
</reference>
<dbReference type="InterPro" id="IPR036188">
    <property type="entry name" value="FAD/NAD-bd_sf"/>
</dbReference>
<dbReference type="Proteomes" id="UP001054902">
    <property type="component" value="Unassembled WGS sequence"/>
</dbReference>
<accession>A0AAD3CHX5</accession>
<dbReference type="SUPFAM" id="SSF51905">
    <property type="entry name" value="FAD/NAD(P)-binding domain"/>
    <property type="match status" value="1"/>
</dbReference>
<evidence type="ECO:0000313" key="2">
    <source>
        <dbReference type="EMBL" id="GFH46178.1"/>
    </source>
</evidence>
<comment type="caution">
    <text evidence="2">The sequence shown here is derived from an EMBL/GenBank/DDBJ whole genome shotgun (WGS) entry which is preliminary data.</text>
</comment>
<dbReference type="Gene3D" id="3.50.50.60">
    <property type="entry name" value="FAD/NAD(P)-binding domain"/>
    <property type="match status" value="2"/>
</dbReference>
<evidence type="ECO:0000256" key="1">
    <source>
        <dbReference type="SAM" id="SignalP"/>
    </source>
</evidence>
<evidence type="ECO:0008006" key="4">
    <source>
        <dbReference type="Google" id="ProtNLM"/>
    </source>
</evidence>
<keyword evidence="1" id="KW-0732">Signal</keyword>
<gene>
    <name evidence="2" type="ORF">CTEN210_02652</name>
</gene>
<proteinExistence type="predicted"/>
<protein>
    <recommendedName>
        <fullName evidence="4">Amine oxidase domain-containing protein</fullName>
    </recommendedName>
</protein>
<sequence>MRLPRHLIFVSAIVTQFIHQVCSFSHGSLQTTRLHSTTNDDHTISKSKDSRPTVVVVGSGVGGLSVSSRIAASKEVNAKVIVLEKNSKDMTGGRCGSFDRFVEGYGTFRHERGPSLLLLKDVYLDLFKDCSRRAQDFGLVMKQCKPAYQIIFDDGDSLTVGFPSDMDDEIKQEFEASKQKMNEFENDGYTKWQEYLRATEAFLECGLPNFIEERLDLASFPKFVIEAVKDNFKSWPLKPHSVVLDNTFESRKMKALASFQDLYVGLEPYENKDEIGGGVLRKTAPVVFGLLAAIELGNSQTLSGVFAPVGGFRAVSTAFQSLSKDLGTEFFYDTTVTSIEEDGVWYEQGGEQKYLEADLVICNPDLPFANAALLSQGKDHKARYDYDDKFDYSSGVIAFHWSLSTRCNSLKTHNVFLSTSTEECLEKSWAAIRYNDPSAPSFDGDEFPFNFYVHRASESDETAAPEGCDSLLVLVPCCTLLRDEELSKLSREEALEQYKNQFDNEFLNKVKTAVIRRFAAVNGLENINEFIIDEVIDTPATYADMYNVAAGTPFGLSHGFSQLSVFRPGHQSKLEKTLFVGASTKPGNGVPLVLLGAKQVANKAISLLTTKS</sequence>
<dbReference type="AlphaFoldDB" id="A0AAD3CHX5"/>
<name>A0AAD3CHX5_9STRA</name>
<dbReference type="EMBL" id="BLLK01000022">
    <property type="protein sequence ID" value="GFH46178.1"/>
    <property type="molecule type" value="Genomic_DNA"/>
</dbReference>
<organism evidence="2 3">
    <name type="scientific">Chaetoceros tenuissimus</name>
    <dbReference type="NCBI Taxonomy" id="426638"/>
    <lineage>
        <taxon>Eukaryota</taxon>
        <taxon>Sar</taxon>
        <taxon>Stramenopiles</taxon>
        <taxon>Ochrophyta</taxon>
        <taxon>Bacillariophyta</taxon>
        <taxon>Coscinodiscophyceae</taxon>
        <taxon>Chaetocerotophycidae</taxon>
        <taxon>Chaetocerotales</taxon>
        <taxon>Chaetocerotaceae</taxon>
        <taxon>Chaetoceros</taxon>
    </lineage>
</organism>
<feature type="signal peptide" evidence="1">
    <location>
        <begin position="1"/>
        <end position="23"/>
    </location>
</feature>
<evidence type="ECO:0000313" key="3">
    <source>
        <dbReference type="Proteomes" id="UP001054902"/>
    </source>
</evidence>
<feature type="chain" id="PRO_5041914267" description="Amine oxidase domain-containing protein" evidence="1">
    <location>
        <begin position="24"/>
        <end position="612"/>
    </location>
</feature>
<dbReference type="PANTHER" id="PTHR43734">
    <property type="entry name" value="PHYTOENE DESATURASE"/>
    <property type="match status" value="1"/>
</dbReference>
<keyword evidence="3" id="KW-1185">Reference proteome</keyword>
<dbReference type="Pfam" id="PF13450">
    <property type="entry name" value="NAD_binding_8"/>
    <property type="match status" value="1"/>
</dbReference>